<proteinExistence type="predicted"/>
<evidence type="ECO:0000259" key="5">
    <source>
        <dbReference type="Pfam" id="PF09811"/>
    </source>
</evidence>
<dbReference type="Proteomes" id="UP001642520">
    <property type="component" value="Unassembled WGS sequence"/>
</dbReference>
<keyword evidence="3" id="KW-0963">Cytoplasm</keyword>
<evidence type="ECO:0000256" key="1">
    <source>
        <dbReference type="ARBA" id="ARBA00004123"/>
    </source>
</evidence>
<dbReference type="InterPro" id="IPR019191">
    <property type="entry name" value="Essential_protein_Yae1_N"/>
</dbReference>
<keyword evidence="7" id="KW-1185">Reference proteome</keyword>
<evidence type="ECO:0000256" key="3">
    <source>
        <dbReference type="ARBA" id="ARBA00022490"/>
    </source>
</evidence>
<evidence type="ECO:0000313" key="7">
    <source>
        <dbReference type="Proteomes" id="UP001642520"/>
    </source>
</evidence>
<gene>
    <name evidence="6" type="ORF">XYLVIOL_LOCUS9508</name>
</gene>
<protein>
    <recommendedName>
        <fullName evidence="5">Essential protein Yae1 N-terminal domain-containing protein</fullName>
    </recommendedName>
</protein>
<feature type="domain" description="Essential protein Yae1 N-terminal" evidence="5">
    <location>
        <begin position="32"/>
        <end position="65"/>
    </location>
</feature>
<dbReference type="PANTHER" id="PTHR18829">
    <property type="entry name" value="PROTEIN YAE1 HOMOLOG"/>
    <property type="match status" value="1"/>
</dbReference>
<reference evidence="6 7" key="1">
    <citation type="submission" date="2024-08" db="EMBL/GenBank/DDBJ databases">
        <authorList>
            <person name="Will J Nash"/>
            <person name="Angela Man"/>
            <person name="Seanna McTaggart"/>
            <person name="Kendall Baker"/>
            <person name="Tom Barker"/>
            <person name="Leah Catchpole"/>
            <person name="Alex Durrant"/>
            <person name="Karim Gharbi"/>
            <person name="Naomi Irish"/>
            <person name="Gemy Kaithakottil"/>
            <person name="Debby Ku"/>
            <person name="Aaliyah Providence"/>
            <person name="Felix Shaw"/>
            <person name="David Swarbreck"/>
            <person name="Chris Watkins"/>
            <person name="Ann M. McCartney"/>
            <person name="Giulio Formenti"/>
            <person name="Alice Mouton"/>
            <person name="Noel Vella"/>
            <person name="Bjorn M von Reumont"/>
            <person name="Adriana Vella"/>
            <person name="Wilfried Haerty"/>
        </authorList>
    </citation>
    <scope>NUCLEOTIDE SEQUENCE [LARGE SCALE GENOMIC DNA]</scope>
</reference>
<comment type="subcellular location">
    <subcellularLocation>
        <location evidence="2">Cytoplasm</location>
    </subcellularLocation>
    <subcellularLocation>
        <location evidence="1">Nucleus</location>
    </subcellularLocation>
</comment>
<evidence type="ECO:0000313" key="6">
    <source>
        <dbReference type="EMBL" id="CAL7949628.1"/>
    </source>
</evidence>
<dbReference type="PANTHER" id="PTHR18829:SF0">
    <property type="entry name" value="PROTEIN YAE1 HOMOLOG"/>
    <property type="match status" value="1"/>
</dbReference>
<sequence>MDNVLNELDGEDSLDLASKEWNHVMDTAKKSGYREGVIDGENSVFQEGFDIGYKEGFQTAFLLGKFKSLLNTISQDEKHPQNIKEILNKTRKGICHICMTESESVNNKQKSFSEIINEQRTHSINVLDTLYQYFQPYVKQINIEELDKLKTESHFSKGLKDD</sequence>
<dbReference type="EMBL" id="CAXAJV020001300">
    <property type="protein sequence ID" value="CAL7949628.1"/>
    <property type="molecule type" value="Genomic_DNA"/>
</dbReference>
<dbReference type="InterPro" id="IPR038881">
    <property type="entry name" value="Yae1-like"/>
</dbReference>
<keyword evidence="4" id="KW-0539">Nucleus</keyword>
<accession>A0ABP1PAT5</accession>
<name>A0ABP1PAT5_XYLVO</name>
<dbReference type="Pfam" id="PF09811">
    <property type="entry name" value="Yae1_N"/>
    <property type="match status" value="1"/>
</dbReference>
<organism evidence="6 7">
    <name type="scientific">Xylocopa violacea</name>
    <name type="common">Violet carpenter bee</name>
    <name type="synonym">Apis violacea</name>
    <dbReference type="NCBI Taxonomy" id="135666"/>
    <lineage>
        <taxon>Eukaryota</taxon>
        <taxon>Metazoa</taxon>
        <taxon>Ecdysozoa</taxon>
        <taxon>Arthropoda</taxon>
        <taxon>Hexapoda</taxon>
        <taxon>Insecta</taxon>
        <taxon>Pterygota</taxon>
        <taxon>Neoptera</taxon>
        <taxon>Endopterygota</taxon>
        <taxon>Hymenoptera</taxon>
        <taxon>Apocrita</taxon>
        <taxon>Aculeata</taxon>
        <taxon>Apoidea</taxon>
        <taxon>Anthophila</taxon>
        <taxon>Apidae</taxon>
        <taxon>Xylocopa</taxon>
        <taxon>Xylocopa</taxon>
    </lineage>
</organism>
<evidence type="ECO:0000256" key="4">
    <source>
        <dbReference type="ARBA" id="ARBA00023242"/>
    </source>
</evidence>
<evidence type="ECO:0000256" key="2">
    <source>
        <dbReference type="ARBA" id="ARBA00004496"/>
    </source>
</evidence>
<comment type="caution">
    <text evidence="6">The sequence shown here is derived from an EMBL/GenBank/DDBJ whole genome shotgun (WGS) entry which is preliminary data.</text>
</comment>